<keyword evidence="1 4" id="KW-0808">Transferase</keyword>
<dbReference type="PANTHER" id="PTHR43877">
    <property type="entry name" value="AMINOALKYLPHOSPHONATE N-ACETYLTRANSFERASE-RELATED-RELATED"/>
    <property type="match status" value="1"/>
</dbReference>
<dbReference type="InterPro" id="IPR000182">
    <property type="entry name" value="GNAT_dom"/>
</dbReference>
<dbReference type="PROSITE" id="PS51186">
    <property type="entry name" value="GNAT"/>
    <property type="match status" value="1"/>
</dbReference>
<dbReference type="Proteomes" id="UP000055702">
    <property type="component" value="Unassembled WGS sequence"/>
</dbReference>
<dbReference type="EMBL" id="LRDC01000013">
    <property type="protein sequence ID" value="KVX02418.1"/>
    <property type="molecule type" value="Genomic_DNA"/>
</dbReference>
<evidence type="ECO:0000313" key="5">
    <source>
        <dbReference type="Proteomes" id="UP000055702"/>
    </source>
</evidence>
<dbReference type="CDD" id="cd04301">
    <property type="entry name" value="NAT_SF"/>
    <property type="match status" value="1"/>
</dbReference>
<keyword evidence="2" id="KW-0012">Acyltransferase</keyword>
<dbReference type="GO" id="GO:0016747">
    <property type="term" value="F:acyltransferase activity, transferring groups other than amino-acyl groups"/>
    <property type="evidence" value="ECO:0007669"/>
    <property type="project" value="InterPro"/>
</dbReference>
<feature type="domain" description="N-acetyltransferase" evidence="3">
    <location>
        <begin position="2"/>
        <end position="154"/>
    </location>
</feature>
<dbReference type="PANTHER" id="PTHR43877:SF2">
    <property type="entry name" value="AMINOALKYLPHOSPHONATE N-ACETYLTRANSFERASE-RELATED"/>
    <property type="match status" value="1"/>
</dbReference>
<organism evidence="4">
    <name type="scientific">Shewanella frigidimarina</name>
    <dbReference type="NCBI Taxonomy" id="56812"/>
    <lineage>
        <taxon>Bacteria</taxon>
        <taxon>Pseudomonadati</taxon>
        <taxon>Pseudomonadota</taxon>
        <taxon>Gammaproteobacteria</taxon>
        <taxon>Alteromonadales</taxon>
        <taxon>Shewanellaceae</taxon>
        <taxon>Shewanella</taxon>
    </lineage>
</organism>
<accession>A0A106C1A8</accession>
<comment type="caution">
    <text evidence="4">The sequence shown here is derived from an EMBL/GenBank/DDBJ whole genome shotgun (WGS) entry which is preliminary data.</text>
</comment>
<proteinExistence type="predicted"/>
<evidence type="ECO:0000256" key="1">
    <source>
        <dbReference type="ARBA" id="ARBA00022679"/>
    </source>
</evidence>
<dbReference type="Gene3D" id="3.40.630.30">
    <property type="match status" value="1"/>
</dbReference>
<dbReference type="Pfam" id="PF13508">
    <property type="entry name" value="Acetyltransf_7"/>
    <property type="match status" value="1"/>
</dbReference>
<dbReference type="AlphaFoldDB" id="A0A106C1A8"/>
<protein>
    <submittedName>
        <fullName evidence="4">GNAT family acetyltransferase</fullName>
    </submittedName>
</protein>
<evidence type="ECO:0000256" key="2">
    <source>
        <dbReference type="ARBA" id="ARBA00023315"/>
    </source>
</evidence>
<dbReference type="InterPro" id="IPR016181">
    <property type="entry name" value="Acyl_CoA_acyltransferase"/>
</dbReference>
<gene>
    <name evidence="4" type="ORF">AWJ07_13900</name>
</gene>
<evidence type="ECO:0000313" key="4">
    <source>
        <dbReference type="EMBL" id="KVX02418.1"/>
    </source>
</evidence>
<dbReference type="SUPFAM" id="SSF55729">
    <property type="entry name" value="Acyl-CoA N-acyltransferases (Nat)"/>
    <property type="match status" value="1"/>
</dbReference>
<dbReference type="RefSeq" id="WP_059745323.1">
    <property type="nucleotide sequence ID" value="NZ_LRDC01000013.1"/>
</dbReference>
<evidence type="ECO:0000259" key="3">
    <source>
        <dbReference type="PROSITE" id="PS51186"/>
    </source>
</evidence>
<sequence length="154" mass="16964">MMKIRKALESDVQSIYSMRNRAIIEKCTGFYSSAQLALWTQGDISAALINDIVANFFVSVFKDRVIGCGKVNLETGMIDAIFVDPDHSGQGAAKSMLVFLEELALDNDLKLLQLESTLNAASFYRACGFVGDEVSTYHSPRGISLDCIPMQKKL</sequence>
<reference evidence="4 5" key="1">
    <citation type="submission" date="2016-01" db="EMBL/GenBank/DDBJ databases">
        <title>Draft genome of the antarctic isolate Shewanella frigidimarina Ag06-30.</title>
        <authorList>
            <person name="Parmeciano Di Noto G."/>
            <person name="Vazquez S."/>
            <person name="Mac Cormack W."/>
            <person name="Iriarte A."/>
            <person name="Quiroga C."/>
        </authorList>
    </citation>
    <scope>NUCLEOTIDE SEQUENCE [LARGE SCALE GENOMIC DNA]</scope>
    <source>
        <strain evidence="4 5">Ag06-30</strain>
    </source>
</reference>
<dbReference type="InterPro" id="IPR050832">
    <property type="entry name" value="Bact_Acetyltransf"/>
</dbReference>
<name>A0A106C1A8_SHEFR</name>